<gene>
    <name evidence="2" type="ORF">Q604_UNBC18757G0001</name>
</gene>
<sequence>MNDLVKYMEYMQKETKEYTLKLRNDGRYETNDASHYFTSGSRIEVNINDIGWCTGRVECRHEDNRAIYYFLNNEADNVDLSEGMRIRLRV</sequence>
<name>W1WM68_9ZZZZ</name>
<organism evidence="2">
    <name type="scientific">human gut metagenome</name>
    <dbReference type="NCBI Taxonomy" id="408170"/>
    <lineage>
        <taxon>unclassified sequences</taxon>
        <taxon>metagenomes</taxon>
        <taxon>organismal metagenomes</taxon>
    </lineage>
</organism>
<protein>
    <recommendedName>
        <fullName evidence="1">DUF5348 domain-containing protein</fullName>
    </recommendedName>
</protein>
<dbReference type="EMBL" id="AZMM01018757">
    <property type="protein sequence ID" value="ETJ17544.1"/>
    <property type="molecule type" value="Genomic_DNA"/>
</dbReference>
<proteinExistence type="predicted"/>
<dbReference type="InterPro" id="IPR035255">
    <property type="entry name" value="DUF5348"/>
</dbReference>
<evidence type="ECO:0000313" key="2">
    <source>
        <dbReference type="EMBL" id="ETJ17544.1"/>
    </source>
</evidence>
<reference evidence="2" key="1">
    <citation type="submission" date="2013-12" db="EMBL/GenBank/DDBJ databases">
        <title>A Varibaculum cambriense genome reconstructed from a premature infant gut community with otherwise low bacterial novelty that shifts toward anaerobic metabolism during the third week of life.</title>
        <authorList>
            <person name="Brown C.T."/>
            <person name="Sharon I."/>
            <person name="Thomas B.C."/>
            <person name="Castelle C.J."/>
            <person name="Morowitz M.J."/>
            <person name="Banfield J.F."/>
        </authorList>
    </citation>
    <scope>NUCLEOTIDE SEQUENCE</scope>
</reference>
<accession>W1WM68</accession>
<evidence type="ECO:0000259" key="1">
    <source>
        <dbReference type="Pfam" id="PF17295"/>
    </source>
</evidence>
<dbReference type="Pfam" id="PF17295">
    <property type="entry name" value="DUF5348"/>
    <property type="match status" value="1"/>
</dbReference>
<dbReference type="AlphaFoldDB" id="W1WM68"/>
<comment type="caution">
    <text evidence="2">The sequence shown here is derived from an EMBL/GenBank/DDBJ whole genome shotgun (WGS) entry which is preliminary data.</text>
</comment>
<feature type="domain" description="DUF5348" evidence="1">
    <location>
        <begin position="24"/>
        <end position="87"/>
    </location>
</feature>
<dbReference type="Gene3D" id="2.40.10.390">
    <property type="match status" value="1"/>
</dbReference>